<feature type="compositionally biased region" description="Polar residues" evidence="1">
    <location>
        <begin position="477"/>
        <end position="490"/>
    </location>
</feature>
<organism evidence="2 3">
    <name type="scientific">Tetrapyrgos nigripes</name>
    <dbReference type="NCBI Taxonomy" id="182062"/>
    <lineage>
        <taxon>Eukaryota</taxon>
        <taxon>Fungi</taxon>
        <taxon>Dikarya</taxon>
        <taxon>Basidiomycota</taxon>
        <taxon>Agaricomycotina</taxon>
        <taxon>Agaricomycetes</taxon>
        <taxon>Agaricomycetidae</taxon>
        <taxon>Agaricales</taxon>
        <taxon>Marasmiineae</taxon>
        <taxon>Marasmiaceae</taxon>
        <taxon>Tetrapyrgos</taxon>
    </lineage>
</organism>
<dbReference type="Proteomes" id="UP000559256">
    <property type="component" value="Unassembled WGS sequence"/>
</dbReference>
<feature type="compositionally biased region" description="Low complexity" evidence="1">
    <location>
        <begin position="614"/>
        <end position="631"/>
    </location>
</feature>
<feature type="compositionally biased region" description="Basic and acidic residues" evidence="1">
    <location>
        <begin position="693"/>
        <end position="723"/>
    </location>
</feature>
<evidence type="ECO:0000313" key="3">
    <source>
        <dbReference type="Proteomes" id="UP000559256"/>
    </source>
</evidence>
<feature type="compositionally biased region" description="Low complexity" evidence="1">
    <location>
        <begin position="336"/>
        <end position="350"/>
    </location>
</feature>
<feature type="compositionally biased region" description="Polar residues" evidence="1">
    <location>
        <begin position="521"/>
        <end position="532"/>
    </location>
</feature>
<feature type="compositionally biased region" description="Low complexity" evidence="1">
    <location>
        <begin position="747"/>
        <end position="757"/>
    </location>
</feature>
<gene>
    <name evidence="2" type="ORF">D9758_009442</name>
</gene>
<protein>
    <submittedName>
        <fullName evidence="2">Uncharacterized protein</fullName>
    </submittedName>
</protein>
<dbReference type="OrthoDB" id="2996389at2759"/>
<feature type="region of interest" description="Disordered" evidence="1">
    <location>
        <begin position="206"/>
        <end position="380"/>
    </location>
</feature>
<feature type="compositionally biased region" description="Basic and acidic residues" evidence="1">
    <location>
        <begin position="759"/>
        <end position="770"/>
    </location>
</feature>
<comment type="caution">
    <text evidence="2">The sequence shown here is derived from an EMBL/GenBank/DDBJ whole genome shotgun (WGS) entry which is preliminary data.</text>
</comment>
<name>A0A8H5D4G3_9AGAR</name>
<dbReference type="EMBL" id="JAACJM010000068">
    <property type="protein sequence ID" value="KAF5352072.1"/>
    <property type="molecule type" value="Genomic_DNA"/>
</dbReference>
<feature type="compositionally biased region" description="Basic and acidic residues" evidence="1">
    <location>
        <begin position="440"/>
        <end position="453"/>
    </location>
</feature>
<proteinExistence type="predicted"/>
<feature type="compositionally biased region" description="Basic and acidic residues" evidence="1">
    <location>
        <begin position="730"/>
        <end position="746"/>
    </location>
</feature>
<feature type="region of interest" description="Disordered" evidence="1">
    <location>
        <begin position="419"/>
        <end position="795"/>
    </location>
</feature>
<accession>A0A8H5D4G3</accession>
<feature type="compositionally biased region" description="Basic and acidic residues" evidence="1">
    <location>
        <begin position="548"/>
        <end position="597"/>
    </location>
</feature>
<feature type="compositionally biased region" description="Low complexity" evidence="1">
    <location>
        <begin position="236"/>
        <end position="258"/>
    </location>
</feature>
<evidence type="ECO:0000256" key="1">
    <source>
        <dbReference type="SAM" id="MobiDB-lite"/>
    </source>
</evidence>
<dbReference type="AlphaFoldDB" id="A0A8H5D4G3"/>
<keyword evidence="3" id="KW-1185">Reference proteome</keyword>
<sequence length="974" mass="108708">MPLKYPKPLKQKTYTTADDVKYVVVVHPWPHIPPKDGNDSRRDGRSYHDRRPRGFQEVIDWMGTWLEKMLGESGLRPSVIYHMRDKREFVIVELPAQIELQNILGAHNSTKFLKPGWVKPSKQPSWIYEYNYAQFGHPSRKRGFDEAFASRLSHIWDSFQDSYPPPSLPPPARSSDFALPIPEDVATRLSQSQESQNLAYTEAGPSFNAASPVASTPTAPVKQERASPPIPPIPTRPSSSSSSARPIKQEPLPSSLPSRPSPNPHAFTPYVPPSHLYPRPGGTIVREPTPGPSRPSGSDVSRRTAGPRDSTQPPDFPPPRGSCPRDSTEPPDIRCSMSVSASASAPTSPSFKFTKRDPYEEEDEAKLLLQNSTHTPVKDEPVEVKMDVDDVDVMMWMWMWEQTGTVNVPVRVKEEPGVEPGLGMKAEEDWVSSSGTTGRGSERGQRVVVKDEPVDNTIPEDIFNEYMQQQQSSSSSGNETTHNHTTSVKQEPQPKSEPVDNEIPLDVYNAYMQDMQRETPSDNPNNLSSNAVISVFRSASMGPTPRGVKREREGDEENVHNRGQDVRPVKSEPLDGHADLGLLKRESESDRDRHREGGPLWRRKRERNVDAVFGESSTGSGTTGTSSNSSSYVRVKEEPGVDRSMPPPSSSRPSESSWRQRTDDRHRDRQTPAPANHPPPMKPRAGHPLPMKPKLDDRDDQRGVRVTGQRDDYGSRRSSDPPRRSTPARVKREDDDRYRSTTERSSSRFTPTASSSTQDPRRSTRVKQEDVEASSKASSNAYRMGTDASPPRFRAPTPSLSWLDAPTPGVGRSFASTPGIFDDSMEIPYRCPYNPPKDWLLDEIIASHLKKLRVRIHGTIVTGYLDGAYEGRTATVIGATRVRNNFDQTALLRFDGDDEGNVRSMLVKYIVPALPRDINESAVVLTGRRKGELVKVRQKPDSQDSMEMVVVEAMVNAGFAFLECQKDHLCACVE</sequence>
<feature type="compositionally biased region" description="Basic and acidic residues" evidence="1">
    <location>
        <begin position="658"/>
        <end position="670"/>
    </location>
</feature>
<feature type="compositionally biased region" description="Low complexity" evidence="1">
    <location>
        <begin position="209"/>
        <end position="221"/>
    </location>
</feature>
<reference evidence="2 3" key="1">
    <citation type="journal article" date="2020" name="ISME J.">
        <title>Uncovering the hidden diversity of litter-decomposition mechanisms in mushroom-forming fungi.</title>
        <authorList>
            <person name="Floudas D."/>
            <person name="Bentzer J."/>
            <person name="Ahren D."/>
            <person name="Johansson T."/>
            <person name="Persson P."/>
            <person name="Tunlid A."/>
        </authorList>
    </citation>
    <scope>NUCLEOTIDE SEQUENCE [LARGE SCALE GENOMIC DNA]</scope>
    <source>
        <strain evidence="2 3">CBS 291.85</strain>
    </source>
</reference>
<evidence type="ECO:0000313" key="2">
    <source>
        <dbReference type="EMBL" id="KAF5352072.1"/>
    </source>
</evidence>